<reference evidence="2" key="1">
    <citation type="journal article" date="2016" name="Genome Announc.">
        <title>Draft genomes of two strains of Paenibacillus glucanolyticus with capability to degrade lignocellulose.</title>
        <authorList>
            <person name="Mathews S.L."/>
            <person name="Pawlak J."/>
            <person name="Grunden A.M."/>
        </authorList>
    </citation>
    <scope>NUCLEOTIDE SEQUENCE [LARGE SCALE GENOMIC DNA]</scope>
    <source>
        <strain evidence="2">SLM1</strain>
    </source>
</reference>
<accession>A0A163GGP4</accession>
<evidence type="ECO:0000256" key="1">
    <source>
        <dbReference type="SAM" id="SignalP"/>
    </source>
</evidence>
<evidence type="ECO:0008006" key="4">
    <source>
        <dbReference type="Google" id="ProtNLM"/>
    </source>
</evidence>
<sequence length="155" mass="17010">MKKNISVIIKLIVIMALLSACASKETTGGPARENNMDGTLTEVQSNVSESIDSFIPVGELARIYYLQHNSGNNYQVGLRTHQNELVWIHISTSQVYLKEDIDYSYIERVEDKSGAFGIGASYIINVKVGTPVGGGRIAHGKIRYQTTMIVGGEMD</sequence>
<gene>
    <name evidence="2" type="ORF">AWU65_03005</name>
</gene>
<keyword evidence="1" id="KW-0732">Signal</keyword>
<dbReference type="OrthoDB" id="9991632at2"/>
<dbReference type="PROSITE" id="PS51257">
    <property type="entry name" value="PROKAR_LIPOPROTEIN"/>
    <property type="match status" value="1"/>
</dbReference>
<evidence type="ECO:0000313" key="2">
    <source>
        <dbReference type="EMBL" id="KZS44963.1"/>
    </source>
</evidence>
<dbReference type="RefSeq" id="WP_063477467.1">
    <property type="nucleotide sequence ID" value="NZ_JBCMWP010000019.1"/>
</dbReference>
<feature type="chain" id="PRO_5007842853" description="Lipoprotein" evidence="1">
    <location>
        <begin position="23"/>
        <end position="155"/>
    </location>
</feature>
<protein>
    <recommendedName>
        <fullName evidence="4">Lipoprotein</fullName>
    </recommendedName>
</protein>
<name>A0A163GGP4_9BACL</name>
<organism evidence="2 3">
    <name type="scientific">Paenibacillus glucanolyticus</name>
    <dbReference type="NCBI Taxonomy" id="59843"/>
    <lineage>
        <taxon>Bacteria</taxon>
        <taxon>Bacillati</taxon>
        <taxon>Bacillota</taxon>
        <taxon>Bacilli</taxon>
        <taxon>Bacillales</taxon>
        <taxon>Paenibacillaceae</taxon>
        <taxon>Paenibacillus</taxon>
    </lineage>
</organism>
<keyword evidence="3" id="KW-1185">Reference proteome</keyword>
<feature type="signal peptide" evidence="1">
    <location>
        <begin position="1"/>
        <end position="22"/>
    </location>
</feature>
<comment type="caution">
    <text evidence="2">The sequence shown here is derived from an EMBL/GenBank/DDBJ whole genome shotgun (WGS) entry which is preliminary data.</text>
</comment>
<evidence type="ECO:0000313" key="3">
    <source>
        <dbReference type="Proteomes" id="UP000076796"/>
    </source>
</evidence>
<dbReference type="Proteomes" id="UP000076796">
    <property type="component" value="Unassembled WGS sequence"/>
</dbReference>
<proteinExistence type="predicted"/>
<dbReference type="EMBL" id="LWMH01000001">
    <property type="protein sequence ID" value="KZS44963.1"/>
    <property type="molecule type" value="Genomic_DNA"/>
</dbReference>
<dbReference type="AlphaFoldDB" id="A0A163GGP4"/>